<organism evidence="1 2">
    <name type="scientific">Leptotrichia wadei</name>
    <dbReference type="NCBI Taxonomy" id="157687"/>
    <lineage>
        <taxon>Bacteria</taxon>
        <taxon>Fusobacteriati</taxon>
        <taxon>Fusobacteriota</taxon>
        <taxon>Fusobacteriia</taxon>
        <taxon>Fusobacteriales</taxon>
        <taxon>Leptotrichiaceae</taxon>
        <taxon>Leptotrichia</taxon>
    </lineage>
</organism>
<dbReference type="RefSeq" id="WP_147003158.1">
    <property type="nucleotide sequence ID" value="NZ_AP019841.1"/>
</dbReference>
<dbReference type="AlphaFoldDB" id="A0A510KWW2"/>
<accession>A0A510KWW2</accession>
<evidence type="ECO:0000313" key="2">
    <source>
        <dbReference type="Proteomes" id="UP000321944"/>
    </source>
</evidence>
<dbReference type="OrthoDB" id="80857at2"/>
<evidence type="ECO:0000313" key="1">
    <source>
        <dbReference type="EMBL" id="BBM54315.1"/>
    </source>
</evidence>
<sequence length="75" mass="9157">MVIYERKVRLYTKSFLDEYIRVNELTRKLNKKIGFSIFKVVVDVETSTLKVLNRYEHRSKNKFQNTFREVLNNVR</sequence>
<dbReference type="EMBL" id="AP019841">
    <property type="protein sequence ID" value="BBM54315.1"/>
    <property type="molecule type" value="Genomic_DNA"/>
</dbReference>
<protein>
    <submittedName>
        <fullName evidence="1">Uncharacterized protein</fullName>
    </submittedName>
</protein>
<proteinExistence type="predicted"/>
<reference evidence="1 2" key="1">
    <citation type="submission" date="2019-07" db="EMBL/GenBank/DDBJ databases">
        <title>Complete Genome Sequence of Leptotrichia wadei Strain JMUB3936.</title>
        <authorList>
            <person name="Watanabe S."/>
            <person name="Cui L."/>
        </authorList>
    </citation>
    <scope>NUCLEOTIDE SEQUENCE [LARGE SCALE GENOMIC DNA]</scope>
    <source>
        <strain evidence="1 2">JMUB3936</strain>
    </source>
</reference>
<dbReference type="Proteomes" id="UP000321944">
    <property type="component" value="Chromosome"/>
</dbReference>
<gene>
    <name evidence="1" type="ORF">JMUB3936_0599</name>
</gene>
<name>A0A510KWW2_9FUSO</name>